<dbReference type="InterPro" id="IPR029063">
    <property type="entry name" value="SAM-dependent_MTases_sf"/>
</dbReference>
<dbReference type="Gene3D" id="3.40.50.150">
    <property type="entry name" value="Vaccinia Virus protein VP39"/>
    <property type="match status" value="2"/>
</dbReference>
<evidence type="ECO:0000313" key="7">
    <source>
        <dbReference type="EMBL" id="KAL0913175.1"/>
    </source>
</evidence>
<evidence type="ECO:0000259" key="4">
    <source>
        <dbReference type="Pfam" id="PF00891"/>
    </source>
</evidence>
<feature type="domain" description="DUF4283" evidence="6">
    <location>
        <begin position="492"/>
        <end position="570"/>
    </location>
</feature>
<organism evidence="7 8">
    <name type="scientific">Dendrobium thyrsiflorum</name>
    <name type="common">Pinecone-like raceme dendrobium</name>
    <name type="synonym">Orchid</name>
    <dbReference type="NCBI Taxonomy" id="117978"/>
    <lineage>
        <taxon>Eukaryota</taxon>
        <taxon>Viridiplantae</taxon>
        <taxon>Streptophyta</taxon>
        <taxon>Embryophyta</taxon>
        <taxon>Tracheophyta</taxon>
        <taxon>Spermatophyta</taxon>
        <taxon>Magnoliopsida</taxon>
        <taxon>Liliopsida</taxon>
        <taxon>Asparagales</taxon>
        <taxon>Orchidaceae</taxon>
        <taxon>Epidendroideae</taxon>
        <taxon>Malaxideae</taxon>
        <taxon>Dendrobiinae</taxon>
        <taxon>Dendrobium</taxon>
    </lineage>
</organism>
<feature type="domain" description="O-methyltransferase C-terminal" evidence="4">
    <location>
        <begin position="135"/>
        <end position="330"/>
    </location>
</feature>
<feature type="domain" description="O-methyltransferase C-terminal" evidence="4">
    <location>
        <begin position="370"/>
        <end position="451"/>
    </location>
</feature>
<dbReference type="Pfam" id="PF14111">
    <property type="entry name" value="DUF4283"/>
    <property type="match status" value="1"/>
</dbReference>
<dbReference type="Proteomes" id="UP001552299">
    <property type="component" value="Unassembled WGS sequence"/>
</dbReference>
<keyword evidence="1" id="KW-0489">Methyltransferase</keyword>
<dbReference type="InterPro" id="IPR036390">
    <property type="entry name" value="WH_DNA-bd_sf"/>
</dbReference>
<dbReference type="AlphaFoldDB" id="A0ABD0UKZ9"/>
<dbReference type="FunFam" id="3.40.50.150:FF:000061">
    <property type="entry name" value="Caffeic acid O-methyltransferase"/>
    <property type="match status" value="1"/>
</dbReference>
<feature type="domain" description="O-methyltransferase dimerisation" evidence="5">
    <location>
        <begin position="22"/>
        <end position="111"/>
    </location>
</feature>
<keyword evidence="8" id="KW-1185">Reference proteome</keyword>
<dbReference type="Pfam" id="PF08100">
    <property type="entry name" value="Dimerisation"/>
    <property type="match status" value="1"/>
</dbReference>
<evidence type="ECO:0000259" key="6">
    <source>
        <dbReference type="Pfam" id="PF14111"/>
    </source>
</evidence>
<dbReference type="InterPro" id="IPR036388">
    <property type="entry name" value="WH-like_DNA-bd_sf"/>
</dbReference>
<evidence type="ECO:0000313" key="8">
    <source>
        <dbReference type="Proteomes" id="UP001552299"/>
    </source>
</evidence>
<evidence type="ECO:0000256" key="3">
    <source>
        <dbReference type="ARBA" id="ARBA00022691"/>
    </source>
</evidence>
<sequence>MGSYNATADGSIDDEAACLYAMQLVSFSVLPMTLKAAIELKLLETISLAGPGAQLSPSEIASRLPFISNPQAPVMLDRILRLLASYSILTCSLSPSGERRYGAAPVCKFLTPNEDGVSMAALSLMNQDKVLMESWYYLKDAVIEGGIPFNKAYGMTAFEYHGTDPRFNKVFNDGMSGHSTIITNKLLEIYEGFEGLGSLVDVGGGVGATLGRITAKYTGIRGINFDLPHVISEAPPLPGVEHVGGDMFQSVPTADAIFMKWILHDWSDDHCLKLLKNCWKALPENGKVIVAECILPVEPEQTVAAQGVFHVDLIMFAHNPGGKERTENEFYPSKQPTHKIRDLIRSRYDAPYVSWKKIPKEVRDMWFREFEWILHDWSDDHCLKLLKNCWKALPENGKVIVAECILPVEPEQTVAAQGVFHVDLIMFAHNPGGKERTENEFKSLAKEAGFSKFKSTYIFSGSWFPELKVSSSHGLPALWISDEEMRALAVPFEFALVGKFPGRRPSLEAIRKFFFLLKLSGKFSVTLLNSKNILVKFANDLDYCRVFSHRSYFVGNCYMRLVKWSPLLDFEIESPTIPIWVSFPNLRPHLFTPRILFGLGSLFGRLLRTDNATSTGLRPSVARVLVELDVTKNYSDVVWVGSETLGYRQRVELEEFPSYCGCCKLLGHSNAECLNQIQFFKFYPSKQPTHKIRDLIRSRYDAPYVSWKKIPKEVRDMWFREFEVSFMSISSCLLITLEEKRGRRMSLNHWQRRLASLNSNPSTYFQAVGLWNSSSRLLQELYA</sequence>
<proteinExistence type="predicted"/>
<keyword evidence="3" id="KW-0949">S-adenosyl-L-methionine</keyword>
<dbReference type="GO" id="GO:0032259">
    <property type="term" value="P:methylation"/>
    <property type="evidence" value="ECO:0007669"/>
    <property type="project" value="UniProtKB-KW"/>
</dbReference>
<dbReference type="PANTHER" id="PTHR11746">
    <property type="entry name" value="O-METHYLTRANSFERASE"/>
    <property type="match status" value="1"/>
</dbReference>
<dbReference type="InterPro" id="IPR012967">
    <property type="entry name" value="COMT_dimerisation"/>
</dbReference>
<dbReference type="InterPro" id="IPR016461">
    <property type="entry name" value="COMT-like"/>
</dbReference>
<dbReference type="GO" id="GO:0008168">
    <property type="term" value="F:methyltransferase activity"/>
    <property type="evidence" value="ECO:0007669"/>
    <property type="project" value="UniProtKB-KW"/>
</dbReference>
<gene>
    <name evidence="7" type="ORF">M5K25_016614</name>
</gene>
<name>A0ABD0UKZ9_DENTH</name>
<comment type="caution">
    <text evidence="7">The sequence shown here is derived from an EMBL/GenBank/DDBJ whole genome shotgun (WGS) entry which is preliminary data.</text>
</comment>
<dbReference type="InterPro" id="IPR001077">
    <property type="entry name" value="COMT_C"/>
</dbReference>
<dbReference type="FunFam" id="1.10.10.10:FF:000357">
    <property type="entry name" value="Caffeic acid 3-O-methyltransferase"/>
    <property type="match status" value="1"/>
</dbReference>
<accession>A0ABD0UKZ9</accession>
<keyword evidence="2" id="KW-0808">Transferase</keyword>
<dbReference type="EMBL" id="JANQDX010000013">
    <property type="protein sequence ID" value="KAL0913175.1"/>
    <property type="molecule type" value="Genomic_DNA"/>
</dbReference>
<dbReference type="Gene3D" id="1.10.10.10">
    <property type="entry name" value="Winged helix-like DNA-binding domain superfamily/Winged helix DNA-binding domain"/>
    <property type="match status" value="1"/>
</dbReference>
<evidence type="ECO:0000256" key="2">
    <source>
        <dbReference type="ARBA" id="ARBA00022679"/>
    </source>
</evidence>
<protein>
    <submittedName>
        <fullName evidence="7">Uncharacterized protein</fullName>
    </submittedName>
</protein>
<dbReference type="SUPFAM" id="SSF53335">
    <property type="entry name" value="S-adenosyl-L-methionine-dependent methyltransferases"/>
    <property type="match status" value="2"/>
</dbReference>
<dbReference type="PROSITE" id="PS51683">
    <property type="entry name" value="SAM_OMT_II"/>
    <property type="match status" value="2"/>
</dbReference>
<reference evidence="7 8" key="1">
    <citation type="journal article" date="2024" name="Plant Biotechnol. J.">
        <title>Dendrobium thyrsiflorum genome and its molecular insights into genes involved in important horticultural traits.</title>
        <authorList>
            <person name="Chen B."/>
            <person name="Wang J.Y."/>
            <person name="Zheng P.J."/>
            <person name="Li K.L."/>
            <person name="Liang Y.M."/>
            <person name="Chen X.F."/>
            <person name="Zhang C."/>
            <person name="Zhao X."/>
            <person name="He X."/>
            <person name="Zhang G.Q."/>
            <person name="Liu Z.J."/>
            <person name="Xu Q."/>
        </authorList>
    </citation>
    <scope>NUCLEOTIDE SEQUENCE [LARGE SCALE GENOMIC DNA]</scope>
    <source>
        <strain evidence="7">GZMU011</strain>
    </source>
</reference>
<evidence type="ECO:0000259" key="5">
    <source>
        <dbReference type="Pfam" id="PF08100"/>
    </source>
</evidence>
<dbReference type="InterPro" id="IPR025558">
    <property type="entry name" value="DUF4283"/>
</dbReference>
<dbReference type="Pfam" id="PF00891">
    <property type="entry name" value="Methyltransf_2"/>
    <property type="match status" value="2"/>
</dbReference>
<evidence type="ECO:0000256" key="1">
    <source>
        <dbReference type="ARBA" id="ARBA00022603"/>
    </source>
</evidence>
<dbReference type="SUPFAM" id="SSF46785">
    <property type="entry name" value="Winged helix' DNA-binding domain"/>
    <property type="match status" value="1"/>
</dbReference>